<dbReference type="EMBL" id="CACVAY010000134">
    <property type="protein sequence ID" value="CAA6826537.1"/>
    <property type="molecule type" value="Genomic_DNA"/>
</dbReference>
<evidence type="ECO:0000256" key="5">
    <source>
        <dbReference type="ARBA" id="ARBA00022842"/>
    </source>
</evidence>
<keyword evidence="9" id="KW-0479">Metal-binding</keyword>
<evidence type="ECO:0000256" key="4">
    <source>
        <dbReference type="ARBA" id="ARBA00022692"/>
    </source>
</evidence>
<dbReference type="SUPFAM" id="SSF161093">
    <property type="entry name" value="MgtE membrane domain-like"/>
    <property type="match status" value="1"/>
</dbReference>
<dbReference type="PANTHER" id="PTHR43773:SF1">
    <property type="entry name" value="MAGNESIUM TRANSPORTER MGTE"/>
    <property type="match status" value="1"/>
</dbReference>
<comment type="subunit">
    <text evidence="9">Homodimer.</text>
</comment>
<dbReference type="InterPro" id="IPR046342">
    <property type="entry name" value="CBS_dom_sf"/>
</dbReference>
<accession>A0A6S6U8G1</accession>
<sequence length="453" mass="49747">MTEINTLLEQSKDLVQQLLDAHEEFEKDKLQEIFASLEAVEIAHLLESIPDSYRGRLWQFIDEDKRGDVLVDLCEVARRSLVDYLEHEDVVEAVANLDSNDLAEMVDSLPNDLGESIRSSLDYHGLKNLEATLAFPEGSAGRLMETEAIAIRSDITLETVLRFLRKKEAIPDHTVAFMVVDRNGMFMGELPLSELLTRNPSRFVSEVMNEQALSIHPEMTQTELAVLFRERDLVSVPMVDDEGKLVGRVTLDDMVDIMHEEADHQILGAVGLDEDEDLFSPIIPSAKRRLFWLGINLGTAFLAAWVIGLFEGALDKIVALAVLMPIVASMGGIAGSQTLTLMIRGLATGKISGANSRWLAYKEIAISVISGVVWAVVVGLVSYAWFNDYRISLILGAAMIINLLVASISGFGIPMIMKRFGIDPALAGGVVLTTATDVVGFVSFLGLATVFLL</sequence>
<dbReference type="SMART" id="SM00116">
    <property type="entry name" value="CBS"/>
    <property type="match status" value="1"/>
</dbReference>
<dbReference type="Pfam" id="PF00571">
    <property type="entry name" value="CBS"/>
    <property type="match status" value="2"/>
</dbReference>
<feature type="domain" description="CBS" evidence="10">
    <location>
        <begin position="208"/>
        <end position="266"/>
    </location>
</feature>
<gene>
    <name evidence="11" type="ORF">HELGO_WM24683</name>
</gene>
<reference evidence="11" key="1">
    <citation type="submission" date="2020-01" db="EMBL/GenBank/DDBJ databases">
        <authorList>
            <person name="Meier V. D."/>
            <person name="Meier V D."/>
        </authorList>
    </citation>
    <scope>NUCLEOTIDE SEQUENCE</scope>
    <source>
        <strain evidence="11">HLG_WM_MAG_07</strain>
    </source>
</reference>
<dbReference type="Gene3D" id="1.10.357.20">
    <property type="entry name" value="SLC41 divalent cation transporters, integral membrane domain"/>
    <property type="match status" value="1"/>
</dbReference>
<keyword evidence="7 9" id="KW-0472">Membrane</keyword>
<evidence type="ECO:0000256" key="2">
    <source>
        <dbReference type="ARBA" id="ARBA00009749"/>
    </source>
</evidence>
<keyword evidence="8" id="KW-0129">CBS domain</keyword>
<feature type="transmembrane region" description="Helical" evidence="9">
    <location>
        <begin position="391"/>
        <end position="413"/>
    </location>
</feature>
<dbReference type="InterPro" id="IPR036739">
    <property type="entry name" value="SLC41_membr_dom_sf"/>
</dbReference>
<dbReference type="InterPro" id="IPR000644">
    <property type="entry name" value="CBS_dom"/>
</dbReference>
<dbReference type="InterPro" id="IPR006668">
    <property type="entry name" value="Mg_transptr_MgtE_intracell_dom"/>
</dbReference>
<keyword evidence="6 9" id="KW-1133">Transmembrane helix</keyword>
<dbReference type="SUPFAM" id="SSF54631">
    <property type="entry name" value="CBS-domain pair"/>
    <property type="match status" value="1"/>
</dbReference>
<name>A0A6S6U8G1_9GAMM</name>
<dbReference type="InterPro" id="IPR006667">
    <property type="entry name" value="SLC41_membr_dom"/>
</dbReference>
<evidence type="ECO:0000256" key="9">
    <source>
        <dbReference type="RuleBase" id="RU362011"/>
    </source>
</evidence>
<dbReference type="InterPro" id="IPR006669">
    <property type="entry name" value="MgtE_transporter"/>
</dbReference>
<feature type="transmembrane region" description="Helical" evidence="9">
    <location>
        <begin position="290"/>
        <end position="311"/>
    </location>
</feature>
<evidence type="ECO:0000256" key="3">
    <source>
        <dbReference type="ARBA" id="ARBA00022448"/>
    </source>
</evidence>
<feature type="transmembrane region" description="Helical" evidence="9">
    <location>
        <begin position="364"/>
        <end position="385"/>
    </location>
</feature>
<feature type="transmembrane region" description="Helical" evidence="9">
    <location>
        <begin position="425"/>
        <end position="452"/>
    </location>
</feature>
<organism evidence="11">
    <name type="scientific">uncultured Thiotrichaceae bacterium</name>
    <dbReference type="NCBI Taxonomy" id="298394"/>
    <lineage>
        <taxon>Bacteria</taxon>
        <taxon>Pseudomonadati</taxon>
        <taxon>Pseudomonadota</taxon>
        <taxon>Gammaproteobacteria</taxon>
        <taxon>Thiotrichales</taxon>
        <taxon>Thiotrichaceae</taxon>
        <taxon>environmental samples</taxon>
    </lineage>
</organism>
<evidence type="ECO:0000256" key="6">
    <source>
        <dbReference type="ARBA" id="ARBA00022989"/>
    </source>
</evidence>
<evidence type="ECO:0000313" key="11">
    <source>
        <dbReference type="EMBL" id="CAA6826537.1"/>
    </source>
</evidence>
<keyword evidence="9" id="KW-1003">Cell membrane</keyword>
<evidence type="ECO:0000256" key="1">
    <source>
        <dbReference type="ARBA" id="ARBA00004141"/>
    </source>
</evidence>
<dbReference type="SMART" id="SM00924">
    <property type="entry name" value="MgtE_N"/>
    <property type="match status" value="1"/>
</dbReference>
<keyword evidence="5 9" id="KW-0460">Magnesium</keyword>
<dbReference type="PROSITE" id="PS51371">
    <property type="entry name" value="CBS"/>
    <property type="match status" value="1"/>
</dbReference>
<evidence type="ECO:0000256" key="8">
    <source>
        <dbReference type="PROSITE-ProRule" id="PRU00703"/>
    </source>
</evidence>
<dbReference type="InterPro" id="IPR038076">
    <property type="entry name" value="MgtE_N_sf"/>
</dbReference>
<protein>
    <recommendedName>
        <fullName evidence="9">Magnesium transporter MgtE</fullName>
    </recommendedName>
</protein>
<dbReference type="GO" id="GO:0005886">
    <property type="term" value="C:plasma membrane"/>
    <property type="evidence" value="ECO:0007669"/>
    <property type="project" value="UniProtKB-SubCell"/>
</dbReference>
<dbReference type="CDD" id="cd04606">
    <property type="entry name" value="CBS_pair_Mg_transporter"/>
    <property type="match status" value="1"/>
</dbReference>
<feature type="transmembrane region" description="Helical" evidence="9">
    <location>
        <begin position="317"/>
        <end position="343"/>
    </location>
</feature>
<dbReference type="Gene3D" id="3.10.580.10">
    <property type="entry name" value="CBS-domain"/>
    <property type="match status" value="1"/>
</dbReference>
<dbReference type="PANTHER" id="PTHR43773">
    <property type="entry name" value="MAGNESIUM TRANSPORTER MGTE"/>
    <property type="match status" value="1"/>
</dbReference>
<dbReference type="GO" id="GO:0046872">
    <property type="term" value="F:metal ion binding"/>
    <property type="evidence" value="ECO:0007669"/>
    <property type="project" value="UniProtKB-KW"/>
</dbReference>
<dbReference type="NCBIfam" id="TIGR00400">
    <property type="entry name" value="mgtE"/>
    <property type="match status" value="1"/>
</dbReference>
<dbReference type="Gene3D" id="1.25.60.10">
    <property type="entry name" value="MgtE N-terminal domain-like"/>
    <property type="match status" value="1"/>
</dbReference>
<keyword evidence="4 9" id="KW-0812">Transmembrane</keyword>
<comment type="function">
    <text evidence="9">Acts as a magnesium transporter.</text>
</comment>
<dbReference type="Pfam" id="PF03448">
    <property type="entry name" value="MgtE_N"/>
    <property type="match status" value="1"/>
</dbReference>
<comment type="subcellular location">
    <subcellularLocation>
        <location evidence="9">Cell membrane</location>
        <topology evidence="9">Multi-pass membrane protein</topology>
    </subcellularLocation>
    <subcellularLocation>
        <location evidence="1">Membrane</location>
        <topology evidence="1">Multi-pass membrane protein</topology>
    </subcellularLocation>
</comment>
<evidence type="ECO:0000259" key="10">
    <source>
        <dbReference type="PROSITE" id="PS51371"/>
    </source>
</evidence>
<dbReference type="SUPFAM" id="SSF158791">
    <property type="entry name" value="MgtE N-terminal domain-like"/>
    <property type="match status" value="1"/>
</dbReference>
<keyword evidence="3 9" id="KW-0813">Transport</keyword>
<dbReference type="Pfam" id="PF01769">
    <property type="entry name" value="MgtE"/>
    <property type="match status" value="1"/>
</dbReference>
<proteinExistence type="inferred from homology"/>
<evidence type="ECO:0000256" key="7">
    <source>
        <dbReference type="ARBA" id="ARBA00023136"/>
    </source>
</evidence>
<dbReference type="GO" id="GO:0015095">
    <property type="term" value="F:magnesium ion transmembrane transporter activity"/>
    <property type="evidence" value="ECO:0007669"/>
    <property type="project" value="UniProtKB-UniRule"/>
</dbReference>
<dbReference type="AlphaFoldDB" id="A0A6S6U8G1"/>
<comment type="similarity">
    <text evidence="2 9">Belongs to the SLC41A transporter family.</text>
</comment>